<organism evidence="4 5">
    <name type="scientific">Diacronema lutheri</name>
    <name type="common">Unicellular marine alga</name>
    <name type="synonym">Monochrysis lutheri</name>
    <dbReference type="NCBI Taxonomy" id="2081491"/>
    <lineage>
        <taxon>Eukaryota</taxon>
        <taxon>Haptista</taxon>
        <taxon>Haptophyta</taxon>
        <taxon>Pavlovophyceae</taxon>
        <taxon>Pavlovales</taxon>
        <taxon>Pavlovaceae</taxon>
        <taxon>Diacronema</taxon>
    </lineage>
</organism>
<evidence type="ECO:0000256" key="2">
    <source>
        <dbReference type="SAM" id="SignalP"/>
    </source>
</evidence>
<dbReference type="OrthoDB" id="540503at2759"/>
<reference evidence="4" key="1">
    <citation type="submission" date="2021-05" db="EMBL/GenBank/DDBJ databases">
        <title>The genome of the haptophyte Pavlova lutheri (Diacronema luteri, Pavlovales) - a model for lipid biosynthesis in eukaryotic algae.</title>
        <authorList>
            <person name="Hulatt C.J."/>
            <person name="Posewitz M.C."/>
        </authorList>
    </citation>
    <scope>NUCLEOTIDE SEQUENCE</scope>
    <source>
        <strain evidence="4">NIVA-4/92</strain>
    </source>
</reference>
<feature type="chain" id="PRO_5035199098" description="Nucleotide-diphospho-sugar transferase domain-containing protein" evidence="2">
    <location>
        <begin position="25"/>
        <end position="710"/>
    </location>
</feature>
<evidence type="ECO:0000256" key="1">
    <source>
        <dbReference type="ARBA" id="ARBA00007033"/>
    </source>
</evidence>
<sequence>MGRWSARGVRVLVGVAIALTVLRGQQELAQLWSHAVPGAEDVATRSLRNARTTSAAGRAAEVQRSAPAPVREAAPATAASVIAAPAASLAWPVPEPVEIELSADAVLEASLGSGVIITTFANFNHLDFVLNWVAHLRVAGLHNHFVGCTDDELRDELVRRRVRCARVASTMERTEAKWGSSGFAAMGRTKGALVLRLLELDVAWLLFLDLDAVVLRDPLPYLRRAVDSTGADLLMHSDALRPSAPREGVDDGAELEELRRTIAPELNTGLFLIRPTNGTRAAASAWVGVMADDRFFGNWKNDQQAFNAVLRRGMPYSAPGERVVGAFDGRVRLGVLPVHLFASGHTFMVQRLHERLRVRPFAVHVTFVNCDSAGKRWRLREAGEWFGTPDGDEHVDPSARVGAALATTAAATPRPPPTRPDERFLVVEMDLPANLTRGFEPLAAGRVLAVNDSVLHRHWALMNHQLVQLRRALALALATNRTLVLPRLMCGLETVTNFGHSGVRCPECGQQLPYLCPTDHVLRMHYWAGSPPSGPKPAVHIATREYSFLETQRRAALADRLAREHVAVELRASAHGAPARHAVPCELPQCRSPTRELLERTPAAATIVLDVPPGGALLDTDVRERLRAHARAPLVRLTGVTAADVRFADGAAHKAFAETVTWLPGGWCCAKPPAIGKPGHFFYDIWADTLPHTDRWGRHFVDRWEAIVGP</sequence>
<name>A0A8J5XKT0_DIALT</name>
<dbReference type="AlphaFoldDB" id="A0A8J5XKT0"/>
<dbReference type="Pfam" id="PF03407">
    <property type="entry name" value="Nucleotid_trans"/>
    <property type="match status" value="1"/>
</dbReference>
<comment type="caution">
    <text evidence="4">The sequence shown here is derived from an EMBL/GenBank/DDBJ whole genome shotgun (WGS) entry which is preliminary data.</text>
</comment>
<dbReference type="PANTHER" id="PTHR46936:SF1">
    <property type="entry name" value="ARABINOSYLTRANSFERASE XEG113"/>
    <property type="match status" value="1"/>
</dbReference>
<accession>A0A8J5XKT0</accession>
<dbReference type="Proteomes" id="UP000751190">
    <property type="component" value="Unassembled WGS sequence"/>
</dbReference>
<gene>
    <name evidence="4" type="ORF">KFE25_006363</name>
</gene>
<dbReference type="GO" id="GO:0005794">
    <property type="term" value="C:Golgi apparatus"/>
    <property type="evidence" value="ECO:0007669"/>
    <property type="project" value="TreeGrafter"/>
</dbReference>
<dbReference type="SUPFAM" id="SSF53448">
    <property type="entry name" value="Nucleotide-diphospho-sugar transferases"/>
    <property type="match status" value="1"/>
</dbReference>
<protein>
    <recommendedName>
        <fullName evidence="3">Nucleotide-diphospho-sugar transferase domain-containing protein</fullName>
    </recommendedName>
</protein>
<comment type="similarity">
    <text evidence="1">Belongs to the glycosyltransferase 77 family.</text>
</comment>
<dbReference type="EMBL" id="JAGTXO010000002">
    <property type="protein sequence ID" value="KAG8469908.1"/>
    <property type="molecule type" value="Genomic_DNA"/>
</dbReference>
<dbReference type="OMA" id="IMIRSAC"/>
<feature type="domain" description="Nucleotide-diphospho-sugar transferase" evidence="3">
    <location>
        <begin position="141"/>
        <end position="378"/>
    </location>
</feature>
<feature type="signal peptide" evidence="2">
    <location>
        <begin position="1"/>
        <end position="24"/>
    </location>
</feature>
<dbReference type="InterPro" id="IPR005069">
    <property type="entry name" value="Nucl-diP-sugar_transferase"/>
</dbReference>
<keyword evidence="5" id="KW-1185">Reference proteome</keyword>
<proteinExistence type="inferred from homology"/>
<keyword evidence="2" id="KW-0732">Signal</keyword>
<dbReference type="PANTHER" id="PTHR46936">
    <property type="entry name" value="ARABINOSYLTRANSFERASE XEG113"/>
    <property type="match status" value="1"/>
</dbReference>
<dbReference type="GO" id="GO:0052636">
    <property type="term" value="F:arabinosyltransferase activity"/>
    <property type="evidence" value="ECO:0007669"/>
    <property type="project" value="TreeGrafter"/>
</dbReference>
<evidence type="ECO:0000259" key="3">
    <source>
        <dbReference type="Pfam" id="PF03407"/>
    </source>
</evidence>
<evidence type="ECO:0000313" key="5">
    <source>
        <dbReference type="Proteomes" id="UP000751190"/>
    </source>
</evidence>
<dbReference type="InterPro" id="IPR053250">
    <property type="entry name" value="Glycosyltransferase_77"/>
</dbReference>
<evidence type="ECO:0000313" key="4">
    <source>
        <dbReference type="EMBL" id="KAG8469908.1"/>
    </source>
</evidence>
<dbReference type="InterPro" id="IPR029044">
    <property type="entry name" value="Nucleotide-diphossugar_trans"/>
</dbReference>